<evidence type="ECO:0000313" key="3">
    <source>
        <dbReference type="Proteomes" id="UP001431449"/>
    </source>
</evidence>
<dbReference type="Proteomes" id="UP001431449">
    <property type="component" value="Unassembled WGS sequence"/>
</dbReference>
<organism evidence="2 3">
    <name type="scientific">Pseudomarimonas salicorniae</name>
    <dbReference type="NCBI Taxonomy" id="2933270"/>
    <lineage>
        <taxon>Bacteria</taxon>
        <taxon>Pseudomonadati</taxon>
        <taxon>Pseudomonadota</taxon>
        <taxon>Gammaproteobacteria</taxon>
        <taxon>Lysobacterales</taxon>
        <taxon>Lysobacteraceae</taxon>
        <taxon>Pseudomarimonas</taxon>
    </lineage>
</organism>
<accession>A0ABT0GF54</accession>
<gene>
    <name evidence="2" type="ORF">M0G41_05795</name>
</gene>
<evidence type="ECO:0000313" key="2">
    <source>
        <dbReference type="EMBL" id="MCK7593181.1"/>
    </source>
</evidence>
<dbReference type="Gene3D" id="3.40.50.1820">
    <property type="entry name" value="alpha/beta hydrolase"/>
    <property type="match status" value="1"/>
</dbReference>
<evidence type="ECO:0000256" key="1">
    <source>
        <dbReference type="SAM" id="SignalP"/>
    </source>
</evidence>
<dbReference type="SUPFAM" id="SSF53474">
    <property type="entry name" value="alpha/beta-Hydrolases"/>
    <property type="match status" value="1"/>
</dbReference>
<proteinExistence type="predicted"/>
<feature type="signal peptide" evidence="1">
    <location>
        <begin position="1"/>
        <end position="23"/>
    </location>
</feature>
<protein>
    <submittedName>
        <fullName evidence="2">Conditioned medium factor</fullName>
    </submittedName>
</protein>
<sequence>MNTRRLTRALASVLALASTSVLASGLSPKQLAGPPEEFAGMQPADPARAAVISKSALIPLEFNVGKSGVPTWSGRLPVENGRARFLLLAEPGSEPSVRLRHPNGGAWQSAKSLARSARPDRLALEGSAVPGQYYDFEGLGEGDWSLELTAKDATAPAFLLIEGNADLELVSYLSHRQHKVGVTQQVVAMLAESQDEAPAELGVGELSKASLRLTSPAGMVRTLPMFDDGLNGDAAAGDGIYGARFEVPEAGKWTAQVLIEGQDKSGRSLLRSAEHIVPVTDQAISLRGAPQVAKSAGGRFAISLPVQAAKAASHVRTYAEVWGRDVAGNALPVAWIGGMSELVDGALSLGLDQRWIAKAGAQGPFELRNLRIEDADHFIPLLQSDALPLPLPASRIKAAVDLAIDESMRMGPRPASLLDASKGTGSRLLLVHGYCSTAVWPTSNFSNASTFLDANQNRSHDQFARLIRDYGATWNSFGVVAHSQGGAAALHLYTYYWSGLDKAGSGRLIQSVGTPYQGTNLAGVIAAIGGFFGVQCGSNDNMTYSGASAWLSGIPSWARSKVNYYTTGFRSTYWWVNDYCNFAADLVLSDPEDGTTEKAYGQLSGASNRGHTSGQCHVTGMRDPAQYLDSSRNSTMNSNAAR</sequence>
<dbReference type="RefSeq" id="WP_248206372.1">
    <property type="nucleotide sequence ID" value="NZ_JALNMH010000004.1"/>
</dbReference>
<feature type="chain" id="PRO_5045641255" evidence="1">
    <location>
        <begin position="24"/>
        <end position="642"/>
    </location>
</feature>
<name>A0ABT0GF54_9GAMM</name>
<dbReference type="EMBL" id="JALNMH010000004">
    <property type="protein sequence ID" value="MCK7593181.1"/>
    <property type="molecule type" value="Genomic_DNA"/>
</dbReference>
<dbReference type="InterPro" id="IPR029058">
    <property type="entry name" value="AB_hydrolase_fold"/>
</dbReference>
<dbReference type="NCBIfam" id="NF041940">
    <property type="entry name" value="choice_anch_X"/>
    <property type="match status" value="1"/>
</dbReference>
<keyword evidence="1" id="KW-0732">Signal</keyword>
<reference evidence="2" key="1">
    <citation type="submission" date="2022-04" db="EMBL/GenBank/DDBJ databases">
        <title>Lysobacter sp. CAU 1642 isolated from sea sand.</title>
        <authorList>
            <person name="Kim W."/>
        </authorList>
    </citation>
    <scope>NUCLEOTIDE SEQUENCE</scope>
    <source>
        <strain evidence="2">CAU 1642</strain>
    </source>
</reference>
<keyword evidence="3" id="KW-1185">Reference proteome</keyword>
<comment type="caution">
    <text evidence="2">The sequence shown here is derived from an EMBL/GenBank/DDBJ whole genome shotgun (WGS) entry which is preliminary data.</text>
</comment>